<sequence>MAVNAGGVYVDLGLNSARFQEGLKGAGKQLDKFGKESGKVGGVVRGAFAGIGDGLKLGLAGLGVGGLFAGAKAAASDLAQLNAEAQKAGVQVEKFQELGYAAQGALVGLDAMADGLKELQLRADEFVVSGAGSAAEAFQRLGYNAADLKEKLADPSALFEEIIEKLGRLDKASQIRVSDELFGGSGGEQFLRLIDQGAGYIARMRQEARDTGNVIDTELIQRAVEIDRAFAKLSTTIGTNLKGALVSVVALMRDFSDMLNATEAQSNSTLQRRIDLLTAAADNMRKSSSAFVFGGGQEGIDRRLAEAAGLQSQLDARPQRVTINPTGGMGDLSKVKTPATEAADQLAKAYDQIVLAAEQRITQMGVEQQALGLTTGAAESLRVKQELINELTRAGIKLTPEYTAQIDDLAARSGQAAAALEAQAASQAALVDSMDEIRGTAYDALGGFISDIRNGVSAADALSNALNSVLDKIIEISLQNVLTGLLGAPGTAGGGFLSSLFGGGAKLPGLADGGCTGPAGFSIEGKLQ</sequence>
<protein>
    <recommendedName>
        <fullName evidence="3">Tail tape measure protein</fullName>
    </recommendedName>
</protein>
<accession>A0A4R1HZW3</accession>
<dbReference type="EMBL" id="SMFY01000002">
    <property type="protein sequence ID" value="TCK27978.1"/>
    <property type="molecule type" value="Genomic_DNA"/>
</dbReference>
<dbReference type="AlphaFoldDB" id="A0A4R1HZW3"/>
<dbReference type="Proteomes" id="UP000295030">
    <property type="component" value="Unassembled WGS sequence"/>
</dbReference>
<evidence type="ECO:0008006" key="3">
    <source>
        <dbReference type="Google" id="ProtNLM"/>
    </source>
</evidence>
<organism evidence="1 2">
    <name type="scientific">Ancylobacter aquaticus</name>
    <dbReference type="NCBI Taxonomy" id="100"/>
    <lineage>
        <taxon>Bacteria</taxon>
        <taxon>Pseudomonadati</taxon>
        <taxon>Pseudomonadota</taxon>
        <taxon>Alphaproteobacteria</taxon>
        <taxon>Hyphomicrobiales</taxon>
        <taxon>Xanthobacteraceae</taxon>
        <taxon>Ancylobacter</taxon>
    </lineage>
</organism>
<comment type="caution">
    <text evidence="1">The sequence shown here is derived from an EMBL/GenBank/DDBJ whole genome shotgun (WGS) entry which is preliminary data.</text>
</comment>
<dbReference type="OrthoDB" id="38641at2"/>
<gene>
    <name evidence="1" type="ORF">EV667_1974</name>
</gene>
<evidence type="ECO:0000313" key="1">
    <source>
        <dbReference type="EMBL" id="TCK27978.1"/>
    </source>
</evidence>
<keyword evidence="2" id="KW-1185">Reference proteome</keyword>
<reference evidence="1 2" key="1">
    <citation type="submission" date="2019-03" db="EMBL/GenBank/DDBJ databases">
        <title>Genomic Encyclopedia of Type Strains, Phase IV (KMG-IV): sequencing the most valuable type-strain genomes for metagenomic binning, comparative biology and taxonomic classification.</title>
        <authorList>
            <person name="Goeker M."/>
        </authorList>
    </citation>
    <scope>NUCLEOTIDE SEQUENCE [LARGE SCALE GENOMIC DNA]</scope>
    <source>
        <strain evidence="1 2">DSM 101</strain>
    </source>
</reference>
<proteinExistence type="predicted"/>
<dbReference type="RefSeq" id="WP_131835178.1">
    <property type="nucleotide sequence ID" value="NZ_SMFY01000002.1"/>
</dbReference>
<name>A0A4R1HZW3_ANCAQ</name>
<evidence type="ECO:0000313" key="2">
    <source>
        <dbReference type="Proteomes" id="UP000295030"/>
    </source>
</evidence>